<keyword evidence="3" id="KW-1185">Reference proteome</keyword>
<feature type="compositionally biased region" description="Basic and acidic residues" evidence="1">
    <location>
        <begin position="60"/>
        <end position="70"/>
    </location>
</feature>
<name>A0ABQ5EEM2_9ASTR</name>
<protein>
    <recommendedName>
        <fullName evidence="4">RNA-directed DNA polymerase, eukaryota</fullName>
    </recommendedName>
</protein>
<sequence length="187" mass="20785">MQQGILLVNAVDSDVDEVLETCFEERSQNYNKPEELSTGQKENHSKDPFNIYELLNKKKDNVESEDKSEHSPQYPPGYTPKDGIETFCNNGENSKKECGEFSQGGHEEGVNDVFKDIGSNKGSKDDVAESVCSGHFKKSVNPRTGGSILNLMEELVKVGQTMGYNMDGCMNNMTEIIESQGVKEGFR</sequence>
<evidence type="ECO:0000313" key="2">
    <source>
        <dbReference type="EMBL" id="GJT49375.1"/>
    </source>
</evidence>
<feature type="compositionally biased region" description="Basic and acidic residues" evidence="1">
    <location>
        <begin position="25"/>
        <end position="47"/>
    </location>
</feature>
<feature type="region of interest" description="Disordered" evidence="1">
    <location>
        <begin position="25"/>
        <end position="48"/>
    </location>
</feature>
<dbReference type="EMBL" id="BQNB010016233">
    <property type="protein sequence ID" value="GJT49375.1"/>
    <property type="molecule type" value="Genomic_DNA"/>
</dbReference>
<evidence type="ECO:0000313" key="3">
    <source>
        <dbReference type="Proteomes" id="UP001151760"/>
    </source>
</evidence>
<evidence type="ECO:0008006" key="4">
    <source>
        <dbReference type="Google" id="ProtNLM"/>
    </source>
</evidence>
<dbReference type="Proteomes" id="UP001151760">
    <property type="component" value="Unassembled WGS sequence"/>
</dbReference>
<organism evidence="2 3">
    <name type="scientific">Tanacetum coccineum</name>
    <dbReference type="NCBI Taxonomy" id="301880"/>
    <lineage>
        <taxon>Eukaryota</taxon>
        <taxon>Viridiplantae</taxon>
        <taxon>Streptophyta</taxon>
        <taxon>Embryophyta</taxon>
        <taxon>Tracheophyta</taxon>
        <taxon>Spermatophyta</taxon>
        <taxon>Magnoliopsida</taxon>
        <taxon>eudicotyledons</taxon>
        <taxon>Gunneridae</taxon>
        <taxon>Pentapetalae</taxon>
        <taxon>asterids</taxon>
        <taxon>campanulids</taxon>
        <taxon>Asterales</taxon>
        <taxon>Asteraceae</taxon>
        <taxon>Asteroideae</taxon>
        <taxon>Anthemideae</taxon>
        <taxon>Anthemidinae</taxon>
        <taxon>Tanacetum</taxon>
    </lineage>
</organism>
<feature type="region of interest" description="Disordered" evidence="1">
    <location>
        <begin position="60"/>
        <end position="85"/>
    </location>
</feature>
<comment type="caution">
    <text evidence="2">The sequence shown here is derived from an EMBL/GenBank/DDBJ whole genome shotgun (WGS) entry which is preliminary data.</text>
</comment>
<accession>A0ABQ5EEM2</accession>
<proteinExistence type="predicted"/>
<evidence type="ECO:0000256" key="1">
    <source>
        <dbReference type="SAM" id="MobiDB-lite"/>
    </source>
</evidence>
<gene>
    <name evidence="2" type="ORF">Tco_0975532</name>
</gene>
<reference evidence="2" key="1">
    <citation type="journal article" date="2022" name="Int. J. Mol. Sci.">
        <title>Draft Genome of Tanacetum Coccineum: Genomic Comparison of Closely Related Tanacetum-Family Plants.</title>
        <authorList>
            <person name="Yamashiro T."/>
            <person name="Shiraishi A."/>
            <person name="Nakayama K."/>
            <person name="Satake H."/>
        </authorList>
    </citation>
    <scope>NUCLEOTIDE SEQUENCE</scope>
</reference>
<reference evidence="2" key="2">
    <citation type="submission" date="2022-01" db="EMBL/GenBank/DDBJ databases">
        <authorList>
            <person name="Yamashiro T."/>
            <person name="Shiraishi A."/>
            <person name="Satake H."/>
            <person name="Nakayama K."/>
        </authorList>
    </citation>
    <scope>NUCLEOTIDE SEQUENCE</scope>
</reference>